<dbReference type="PROSITE" id="PS50222">
    <property type="entry name" value="EF_HAND_2"/>
    <property type="match status" value="1"/>
</dbReference>
<protein>
    <recommendedName>
        <fullName evidence="2">EF-hand domain-containing protein</fullName>
    </recommendedName>
</protein>
<dbReference type="SUPFAM" id="SSF47473">
    <property type="entry name" value="EF-hand"/>
    <property type="match status" value="1"/>
</dbReference>
<dbReference type="InterPro" id="IPR018247">
    <property type="entry name" value="EF_Hand_1_Ca_BS"/>
</dbReference>
<accession>A0A3M7RU55</accession>
<dbReference type="GO" id="GO:0005509">
    <property type="term" value="F:calcium ion binding"/>
    <property type="evidence" value="ECO:0007669"/>
    <property type="project" value="InterPro"/>
</dbReference>
<name>A0A3M7RU55_BRAPC</name>
<dbReference type="EMBL" id="REGN01002603">
    <property type="protein sequence ID" value="RNA27076.1"/>
    <property type="molecule type" value="Genomic_DNA"/>
</dbReference>
<comment type="caution">
    <text evidence="3">The sequence shown here is derived from an EMBL/GenBank/DDBJ whole genome shotgun (WGS) entry which is preliminary data.</text>
</comment>
<gene>
    <name evidence="3" type="ORF">BpHYR1_001952</name>
</gene>
<dbReference type="PROSITE" id="PS00018">
    <property type="entry name" value="EF_HAND_1"/>
    <property type="match status" value="1"/>
</dbReference>
<evidence type="ECO:0000313" key="3">
    <source>
        <dbReference type="EMBL" id="RNA27076.1"/>
    </source>
</evidence>
<reference evidence="3 4" key="1">
    <citation type="journal article" date="2018" name="Sci. Rep.">
        <title>Genomic signatures of local adaptation to the degree of environmental predictability in rotifers.</title>
        <authorList>
            <person name="Franch-Gras L."/>
            <person name="Hahn C."/>
            <person name="Garcia-Roger E.M."/>
            <person name="Carmona M.J."/>
            <person name="Serra M."/>
            <person name="Gomez A."/>
        </authorList>
    </citation>
    <scope>NUCLEOTIDE SEQUENCE [LARGE SCALE GENOMIC DNA]</scope>
    <source>
        <strain evidence="3">HYR1</strain>
    </source>
</reference>
<feature type="domain" description="EF-hand" evidence="2">
    <location>
        <begin position="1"/>
        <end position="27"/>
    </location>
</feature>
<dbReference type="InterPro" id="IPR002048">
    <property type="entry name" value="EF_hand_dom"/>
</dbReference>
<evidence type="ECO:0000313" key="4">
    <source>
        <dbReference type="Proteomes" id="UP000276133"/>
    </source>
</evidence>
<dbReference type="Proteomes" id="UP000276133">
    <property type="component" value="Unassembled WGS sequence"/>
</dbReference>
<evidence type="ECO:0000256" key="1">
    <source>
        <dbReference type="ARBA" id="ARBA00022837"/>
    </source>
</evidence>
<organism evidence="3 4">
    <name type="scientific">Brachionus plicatilis</name>
    <name type="common">Marine rotifer</name>
    <name type="synonym">Brachionus muelleri</name>
    <dbReference type="NCBI Taxonomy" id="10195"/>
    <lineage>
        <taxon>Eukaryota</taxon>
        <taxon>Metazoa</taxon>
        <taxon>Spiralia</taxon>
        <taxon>Gnathifera</taxon>
        <taxon>Rotifera</taxon>
        <taxon>Eurotatoria</taxon>
        <taxon>Monogononta</taxon>
        <taxon>Pseudotrocha</taxon>
        <taxon>Ploima</taxon>
        <taxon>Brachionidae</taxon>
        <taxon>Brachionus</taxon>
    </lineage>
</organism>
<dbReference type="AlphaFoldDB" id="A0A3M7RU55"/>
<sequence length="83" mass="9807">MEKYDSNRDGEISLNEFYNLFLSINDLFNQFLDHDEDFSQSIEPNEQLQIKNNIVAITFDIYVRISARLDYLTNIGPKNQQDN</sequence>
<dbReference type="Gene3D" id="1.10.238.10">
    <property type="entry name" value="EF-hand"/>
    <property type="match status" value="1"/>
</dbReference>
<evidence type="ECO:0000259" key="2">
    <source>
        <dbReference type="PROSITE" id="PS50222"/>
    </source>
</evidence>
<keyword evidence="1" id="KW-0106">Calcium</keyword>
<dbReference type="InterPro" id="IPR011992">
    <property type="entry name" value="EF-hand-dom_pair"/>
</dbReference>
<proteinExistence type="predicted"/>
<keyword evidence="4" id="KW-1185">Reference proteome</keyword>